<keyword evidence="3" id="KW-0597">Phosphoprotein</keyword>
<dbReference type="InterPro" id="IPR056745">
    <property type="entry name" value="TYW2_N"/>
</dbReference>
<evidence type="ECO:0000256" key="10">
    <source>
        <dbReference type="ARBA" id="ARBA00022771"/>
    </source>
</evidence>
<evidence type="ECO:0000256" key="1">
    <source>
        <dbReference type="ARBA" id="ARBA00004268"/>
    </source>
</evidence>
<dbReference type="GO" id="GO:0031267">
    <property type="term" value="F:small GTPase binding"/>
    <property type="evidence" value="ECO:0007669"/>
    <property type="project" value="InterPro"/>
</dbReference>
<dbReference type="InterPro" id="IPR030382">
    <property type="entry name" value="MeTrfase_TRM5/TYW2"/>
</dbReference>
<dbReference type="Proteomes" id="UP001187315">
    <property type="component" value="Unassembled WGS sequence"/>
</dbReference>
<dbReference type="Gene3D" id="3.30.40.10">
    <property type="entry name" value="Zinc/RING finger domain, C3HC4 (zinc finger)"/>
    <property type="match status" value="1"/>
</dbReference>
<dbReference type="Pfam" id="PF00168">
    <property type="entry name" value="C2"/>
    <property type="match status" value="2"/>
</dbReference>
<dbReference type="GO" id="GO:0006400">
    <property type="term" value="P:tRNA modification"/>
    <property type="evidence" value="ECO:0007669"/>
    <property type="project" value="UniProtKB-ARBA"/>
</dbReference>
<proteinExistence type="predicted"/>
<name>A0AA88MJF7_TACVA</name>
<sequence length="1082" mass="121247">MSLMCTCRLARKRDSSQMDCIRALKVPQRSAELYRKHLLEKGALDQQYCVQKHSDGTVTLPVFPWALSHLDSLTLHSSVDQDSSCKIVQMQVPQPSKKSKTKPHRDRMIEVVQELVATKGVQWSRELEDDLPSGWQRHGDLLLFGDGCFSQAIWRKFGSELWLAVAQALGVKRLARKKHISQNGWRTPVITMLLGDDSYVTHVDNHIRYEFDITKCMFSFGNITEKLRISSFDCSGETVVDLYAGIGYFALPYLVHAGAAHVHACEWNPHAVSALRRNLHINKVAHRCTIHQGDNKQLSLNDVADRVNLGLIPSSEEGWPMACRLLRRDTGGMLHIHNNVTTPIQHQNLQPSSYSLNEGEGYVNEPLNISRDKEAWNNWAKITTWTFVRTQRCIKNSANVVLAVERELILKVLHRDEELRQIEEQRVKRLKAELLNIRRKGAKRSNGSYSEHSCGRCQEPLGRLVANSDQCPVCKHQVCRNCRSFRGKDFWLCSVCAKEADLKMCTGDWFYDQRVNRFSTAPGHDIVRASLRKRPPTKKRETTGEVLLNSPELNSSQTLPVPRPRLKDLALGNKSPSSERLQQSESDMAETASLSSSRADTDSVCSTPSAQPCRNEVVNRTSESFSNASSVSSSTKPHSPSGSSVGTETSSLVHQINTSPESLNDVDGLFKKSVRRVHKISDFKPASVTDVRYDGTENTAASMGDRSKSVPGLNMDEEEEEEDIDNLVSIHRRTVGEGTTNMRGSSSTLGSMMSVYSEAGDYDIVDVSGDIVFSLRYDESMQSLSVLIKECRGLAYTDTAKKKCNPYVKCYLLPDKSRQSKKKTAIKHNTINPSYNETLKYSITRSQLVCRSLQLSVWHYDRFGRNAFLGEVEIPMDCHDINSGQDECLTLKGKVSSPLTQSPFSQYKGELVISLKYVTDTKAAGEKPRGKKAKVEDGGELHVLIKEAKNLCALKAGGTSDSFVKGYLLPSTGKSTKRKTQVVKKTVNPHYDHTFVYKDVCLEQLKGMCLELTVWDREAMSSNDFLGGVRLSSGAVRLKEGKQEWVADSTGEEASLWQKMMQFPDSWAEGSLPLRSSMGKRK</sequence>
<dbReference type="SUPFAM" id="SSF49562">
    <property type="entry name" value="C2 domain (Calcium/lipid-binding domain, CaLB)"/>
    <property type="match status" value="2"/>
</dbReference>
<keyword evidence="13" id="KW-0968">Cytoplasmic vesicle</keyword>
<feature type="compositionally biased region" description="Polar residues" evidence="22">
    <location>
        <begin position="645"/>
        <end position="662"/>
    </location>
</feature>
<keyword evidence="8" id="KW-0479">Metal-binding</keyword>
<dbReference type="EMBL" id="JAVHJS010000013">
    <property type="protein sequence ID" value="KAK2838823.1"/>
    <property type="molecule type" value="Genomic_DNA"/>
</dbReference>
<dbReference type="Gene3D" id="2.60.40.150">
    <property type="entry name" value="C2 domain"/>
    <property type="match status" value="2"/>
</dbReference>
<dbReference type="PROSITE" id="PS50004">
    <property type="entry name" value="C2"/>
    <property type="match status" value="2"/>
</dbReference>
<evidence type="ECO:0000256" key="9">
    <source>
        <dbReference type="ARBA" id="ARBA00022737"/>
    </source>
</evidence>
<dbReference type="GO" id="GO:0008270">
    <property type="term" value="F:zinc ion binding"/>
    <property type="evidence" value="ECO:0007669"/>
    <property type="project" value="UniProtKB-KW"/>
</dbReference>
<evidence type="ECO:0000256" key="12">
    <source>
        <dbReference type="ARBA" id="ARBA00023136"/>
    </source>
</evidence>
<dbReference type="FunFam" id="3.30.40.10:FF:000018">
    <property type="entry name" value="Synaptotagmin-like 5, isoform CRA_a"/>
    <property type="match status" value="1"/>
</dbReference>
<dbReference type="CDD" id="cd02440">
    <property type="entry name" value="AdoMet_MTases"/>
    <property type="match status" value="1"/>
</dbReference>
<keyword evidence="21" id="KW-0175">Coiled coil</keyword>
<evidence type="ECO:0000256" key="14">
    <source>
        <dbReference type="ARBA" id="ARBA00031315"/>
    </source>
</evidence>
<evidence type="ECO:0000256" key="11">
    <source>
        <dbReference type="ARBA" id="ARBA00022833"/>
    </source>
</evidence>
<dbReference type="Pfam" id="PF02475">
    <property type="entry name" value="TRM5-TYW2_MTfase"/>
    <property type="match status" value="1"/>
</dbReference>
<evidence type="ECO:0000256" key="5">
    <source>
        <dbReference type="ARBA" id="ARBA00022679"/>
    </source>
</evidence>
<feature type="region of interest" description="Disordered" evidence="22">
    <location>
        <begin position="530"/>
        <end position="665"/>
    </location>
</feature>
<feature type="region of interest" description="Disordered" evidence="22">
    <location>
        <begin position="697"/>
        <end position="723"/>
    </location>
</feature>
<dbReference type="InterPro" id="IPR029063">
    <property type="entry name" value="SAM-dependent_MTases_sf"/>
</dbReference>
<keyword evidence="4" id="KW-0489">Methyltransferase</keyword>
<feature type="coiled-coil region" evidence="21">
    <location>
        <begin position="413"/>
        <end position="440"/>
    </location>
</feature>
<dbReference type="InterPro" id="IPR044134">
    <property type="entry name" value="FYVE_Slp4"/>
</dbReference>
<comment type="caution">
    <text evidence="26">The sequence shown here is derived from an EMBL/GenBank/DDBJ whole genome shotgun (WGS) entry which is preliminary data.</text>
</comment>
<evidence type="ECO:0000313" key="27">
    <source>
        <dbReference type="Proteomes" id="UP001187315"/>
    </source>
</evidence>
<comment type="subcellular location">
    <subcellularLocation>
        <location evidence="1">Cytoplasmic vesicle</location>
        <location evidence="1">Secretory vesicle membrane</location>
        <topology evidence="1">Peripheral membrane protein</topology>
    </subcellularLocation>
</comment>
<evidence type="ECO:0000256" key="6">
    <source>
        <dbReference type="ARBA" id="ARBA00022691"/>
    </source>
</evidence>
<evidence type="ECO:0000256" key="19">
    <source>
        <dbReference type="ARBA" id="ARBA00075520"/>
    </source>
</evidence>
<dbReference type="InterPro" id="IPR056744">
    <property type="entry name" value="TRM5/TYW2-like_N"/>
</dbReference>
<dbReference type="GO" id="GO:0042043">
    <property type="term" value="F:neurexin family protein binding"/>
    <property type="evidence" value="ECO:0007669"/>
    <property type="project" value="TreeGrafter"/>
</dbReference>
<feature type="domain" description="SAM-dependent methyltransferase TRM5/TYW2-type" evidence="25">
    <location>
        <begin position="135"/>
        <end position="395"/>
    </location>
</feature>
<feature type="compositionally biased region" description="Polar residues" evidence="22">
    <location>
        <begin position="574"/>
        <end position="612"/>
    </location>
</feature>
<dbReference type="SUPFAM" id="SSF57903">
    <property type="entry name" value="FYVE/PHD zinc finger"/>
    <property type="match status" value="1"/>
</dbReference>
<evidence type="ECO:0000256" key="8">
    <source>
        <dbReference type="ARBA" id="ARBA00022723"/>
    </source>
</evidence>
<reference evidence="26" key="1">
    <citation type="submission" date="2023-08" db="EMBL/GenBank/DDBJ databases">
        <title>Pelteobagrus vachellii genome.</title>
        <authorList>
            <person name="Liu H."/>
        </authorList>
    </citation>
    <scope>NUCLEOTIDE SEQUENCE</scope>
    <source>
        <strain evidence="26">PRFRI_2022a</strain>
        <tissue evidence="26">Muscle</tissue>
    </source>
</reference>
<keyword evidence="10" id="KW-0863">Zinc-finger</keyword>
<dbReference type="GO" id="GO:0070382">
    <property type="term" value="C:exocytic vesicle"/>
    <property type="evidence" value="ECO:0007669"/>
    <property type="project" value="TreeGrafter"/>
</dbReference>
<dbReference type="InterPro" id="IPR043567">
    <property type="entry name" value="SYTL1-5_C2B"/>
</dbReference>
<comment type="subunit">
    <text evidence="17">Part of a ternary complex containing STX1A and RAB27A. Can bind both dominant negative and dominant active mutants of RAB27A. Binds STXBP1, RAB3A, RAB8A and RAB27B. Interacts with MYO5A.</text>
</comment>
<dbReference type="Pfam" id="PF02318">
    <property type="entry name" value="FYVE_2"/>
    <property type="match status" value="1"/>
</dbReference>
<comment type="function">
    <text evidence="16">Modulates exocytosis of dense-core granules and secretion of hormones in the pancreas and the pituitary. Interacts with vesicles containing negatively charged phospholipids in a Ca(2+)-independent manner.</text>
</comment>
<dbReference type="PANTHER" id="PTHR45716">
    <property type="entry name" value="BITESIZE, ISOFORM I"/>
    <property type="match status" value="1"/>
</dbReference>
<feature type="domain" description="C2" evidence="23">
    <location>
        <begin position="907"/>
        <end position="1046"/>
    </location>
</feature>
<keyword evidence="12" id="KW-0472">Membrane</keyword>
<dbReference type="GO" id="GO:0032259">
    <property type="term" value="P:methylation"/>
    <property type="evidence" value="ECO:0007669"/>
    <property type="project" value="UniProtKB-KW"/>
</dbReference>
<comment type="function">
    <text evidence="15">S-adenosyl-L-methionine-dependent transferase that acts as a component of the wybutosine biosynthesis pathway. Wybutosine is a hyper modified guanosine with a tricyclic base found at the 3'-position adjacent to the anticodon of eukaryotic phenylalanine tRNA. Catalyzes the transfer of the alpha-amino-alpha-carboxypropyl (acp) group from S-adenosyl-L-methionine to the C-7 position of 4-demethylwyosine (imG-14) to produce wybutosine-86.</text>
</comment>
<organism evidence="26 27">
    <name type="scientific">Tachysurus vachellii</name>
    <name type="common">Darkbarbel catfish</name>
    <name type="synonym">Pelteobagrus vachellii</name>
    <dbReference type="NCBI Taxonomy" id="175792"/>
    <lineage>
        <taxon>Eukaryota</taxon>
        <taxon>Metazoa</taxon>
        <taxon>Chordata</taxon>
        <taxon>Craniata</taxon>
        <taxon>Vertebrata</taxon>
        <taxon>Euteleostomi</taxon>
        <taxon>Actinopterygii</taxon>
        <taxon>Neopterygii</taxon>
        <taxon>Teleostei</taxon>
        <taxon>Ostariophysi</taxon>
        <taxon>Siluriformes</taxon>
        <taxon>Bagridae</taxon>
        <taxon>Tachysurus</taxon>
    </lineage>
</organism>
<evidence type="ECO:0000256" key="15">
    <source>
        <dbReference type="ARBA" id="ARBA00037786"/>
    </source>
</evidence>
<dbReference type="GO" id="GO:0008168">
    <property type="term" value="F:methyltransferase activity"/>
    <property type="evidence" value="ECO:0007669"/>
    <property type="project" value="UniProtKB-KW"/>
</dbReference>
<dbReference type="FunFam" id="3.40.50.150:FF:000131">
    <property type="entry name" value="tRNA wybutosine-synthesizing protein 2/3/4"/>
    <property type="match status" value="1"/>
</dbReference>
<evidence type="ECO:0000256" key="4">
    <source>
        <dbReference type="ARBA" id="ARBA00022603"/>
    </source>
</evidence>
<keyword evidence="27" id="KW-1185">Reference proteome</keyword>
<dbReference type="InterPro" id="IPR041282">
    <property type="entry name" value="FYVE_2"/>
</dbReference>
<dbReference type="FunFam" id="2.60.40.150:FF:000006">
    <property type="entry name" value="Synaptotagmin-like 5, isoform CRA_a"/>
    <property type="match status" value="1"/>
</dbReference>
<evidence type="ECO:0000256" key="3">
    <source>
        <dbReference type="ARBA" id="ARBA00022553"/>
    </source>
</evidence>
<dbReference type="InterPro" id="IPR056743">
    <property type="entry name" value="TRM5-TYW2-like_MTfase"/>
</dbReference>
<dbReference type="InterPro" id="IPR010911">
    <property type="entry name" value="Rab_BD"/>
</dbReference>
<dbReference type="InterPro" id="IPR035892">
    <property type="entry name" value="C2_domain_sf"/>
</dbReference>
<dbReference type="Pfam" id="PF25132">
    <property type="entry name" value="TYW2_N"/>
    <property type="match status" value="1"/>
</dbReference>
<keyword evidence="9" id="KW-0677">Repeat</keyword>
<dbReference type="Gene3D" id="3.40.50.150">
    <property type="entry name" value="Vaccinia Virus protein VP39"/>
    <property type="match status" value="1"/>
</dbReference>
<dbReference type="PROSITE" id="PS51684">
    <property type="entry name" value="SAM_MT_TRM5_TYW2"/>
    <property type="match status" value="1"/>
</dbReference>
<dbReference type="InterPro" id="IPR013083">
    <property type="entry name" value="Znf_RING/FYVE/PHD"/>
</dbReference>
<dbReference type="Pfam" id="PF25133">
    <property type="entry name" value="TYW2_N_2"/>
    <property type="match status" value="1"/>
</dbReference>
<feature type="compositionally biased region" description="Low complexity" evidence="22">
    <location>
        <begin position="622"/>
        <end position="644"/>
    </location>
</feature>
<dbReference type="PROSITE" id="PS50916">
    <property type="entry name" value="RABBD"/>
    <property type="match status" value="1"/>
</dbReference>
<evidence type="ECO:0000256" key="13">
    <source>
        <dbReference type="ARBA" id="ARBA00023329"/>
    </source>
</evidence>
<dbReference type="GO" id="GO:0030658">
    <property type="term" value="C:transport vesicle membrane"/>
    <property type="evidence" value="ECO:0007669"/>
    <property type="project" value="UniProtKB-SubCell"/>
</dbReference>
<dbReference type="AlphaFoldDB" id="A0AA88MJF7"/>
<dbReference type="CDD" id="cd15764">
    <property type="entry name" value="FYVE_Slp4"/>
    <property type="match status" value="1"/>
</dbReference>
<dbReference type="SUPFAM" id="SSF53335">
    <property type="entry name" value="S-adenosyl-L-methionine-dependent methyltransferases"/>
    <property type="match status" value="1"/>
</dbReference>
<evidence type="ECO:0000256" key="16">
    <source>
        <dbReference type="ARBA" id="ARBA00053613"/>
    </source>
</evidence>
<evidence type="ECO:0000313" key="26">
    <source>
        <dbReference type="EMBL" id="KAK2838823.1"/>
    </source>
</evidence>
<evidence type="ECO:0000259" key="24">
    <source>
        <dbReference type="PROSITE" id="PS50916"/>
    </source>
</evidence>
<dbReference type="CDD" id="cd04020">
    <property type="entry name" value="C2B_SLP_1-2-3-4"/>
    <property type="match status" value="1"/>
</dbReference>
<dbReference type="FunFam" id="2.60.40.150:FF:000121">
    <property type="entry name" value="Synaptotagmin-like 4, isoform CRA_a"/>
    <property type="match status" value="1"/>
</dbReference>
<evidence type="ECO:0000256" key="22">
    <source>
        <dbReference type="SAM" id="MobiDB-lite"/>
    </source>
</evidence>
<feature type="domain" description="C2" evidence="23">
    <location>
        <begin position="767"/>
        <end position="889"/>
    </location>
</feature>
<gene>
    <name evidence="26" type="ORF">Q7C36_013637</name>
</gene>
<dbReference type="GO" id="GO:0006887">
    <property type="term" value="P:exocytosis"/>
    <property type="evidence" value="ECO:0007669"/>
    <property type="project" value="TreeGrafter"/>
</dbReference>
<evidence type="ECO:0000259" key="23">
    <source>
        <dbReference type="PROSITE" id="PS50004"/>
    </source>
</evidence>
<evidence type="ECO:0000256" key="7">
    <source>
        <dbReference type="ARBA" id="ARBA00022694"/>
    </source>
</evidence>
<keyword evidence="11" id="KW-0862">Zinc</keyword>
<evidence type="ECO:0000256" key="17">
    <source>
        <dbReference type="ARBA" id="ARBA00063761"/>
    </source>
</evidence>
<evidence type="ECO:0000256" key="20">
    <source>
        <dbReference type="ARBA" id="ARBA00082389"/>
    </source>
</evidence>
<protein>
    <recommendedName>
        <fullName evidence="18">Synaptotagmin-like protein 4</fullName>
    </recommendedName>
    <alternativeName>
        <fullName evidence="19">Exophilin-2</fullName>
    </alternativeName>
    <alternativeName>
        <fullName evidence="20">Granuphilin</fullName>
    </alternativeName>
    <alternativeName>
        <fullName evidence="2">tRNA wybutosine-synthesizing protein 2 homolog</fullName>
    </alternativeName>
    <alternativeName>
        <fullName evidence="14">tRNA(Phe) (4-demethylwyosine(37)-C(7)) aminocarboxypropyltransferase</fullName>
    </alternativeName>
</protein>
<dbReference type="SMART" id="SM00239">
    <property type="entry name" value="C2"/>
    <property type="match status" value="2"/>
</dbReference>
<feature type="domain" description="RabBD" evidence="24">
    <location>
        <begin position="395"/>
        <end position="513"/>
    </location>
</feature>
<dbReference type="InterPro" id="IPR011011">
    <property type="entry name" value="Znf_FYVE_PHD"/>
</dbReference>
<evidence type="ECO:0000256" key="2">
    <source>
        <dbReference type="ARBA" id="ARBA00017179"/>
    </source>
</evidence>
<dbReference type="InterPro" id="IPR000008">
    <property type="entry name" value="C2_dom"/>
</dbReference>
<keyword evidence="6" id="KW-0949">S-adenosyl-L-methionine</keyword>
<dbReference type="FunFam" id="3.30.300.110:FF:000002">
    <property type="entry name" value="tRNA wybutosine-synthesizing protein 2 homolog"/>
    <property type="match status" value="1"/>
</dbReference>
<keyword evidence="7" id="KW-0819">tRNA processing</keyword>
<dbReference type="PANTHER" id="PTHR45716:SF4">
    <property type="entry name" value="SYNAPTOTAGMIN-LIKE PROTEIN 4"/>
    <property type="match status" value="1"/>
</dbReference>
<keyword evidence="5" id="KW-0808">Transferase</keyword>
<dbReference type="GO" id="GO:0005886">
    <property type="term" value="C:plasma membrane"/>
    <property type="evidence" value="ECO:0007669"/>
    <property type="project" value="TreeGrafter"/>
</dbReference>
<evidence type="ECO:0000259" key="25">
    <source>
        <dbReference type="PROSITE" id="PS51684"/>
    </source>
</evidence>
<dbReference type="Gene3D" id="3.30.300.110">
    <property type="entry name" value="Met-10+ protein-like domains"/>
    <property type="match status" value="1"/>
</dbReference>
<evidence type="ECO:0000256" key="18">
    <source>
        <dbReference type="ARBA" id="ARBA00072166"/>
    </source>
</evidence>
<accession>A0AA88MJF7</accession>
<dbReference type="GO" id="GO:0006886">
    <property type="term" value="P:intracellular protein transport"/>
    <property type="evidence" value="ECO:0007669"/>
    <property type="project" value="InterPro"/>
</dbReference>
<evidence type="ECO:0000256" key="21">
    <source>
        <dbReference type="SAM" id="Coils"/>
    </source>
</evidence>